<dbReference type="EMBL" id="GL376606">
    <property type="status" value="NOT_ANNOTATED_CDS"/>
    <property type="molecule type" value="Genomic_DNA"/>
</dbReference>
<protein>
    <recommendedName>
        <fullName evidence="2">Sulfatase N-terminal domain-containing protein</fullName>
    </recommendedName>
</protein>
<dbReference type="CDD" id="cd16015">
    <property type="entry name" value="LTA_synthase"/>
    <property type="match status" value="1"/>
</dbReference>
<dbReference type="PANTHER" id="PTHR43751">
    <property type="entry name" value="SULFATASE"/>
    <property type="match status" value="1"/>
</dbReference>
<feature type="domain" description="Sulfatase N-terminal" evidence="2">
    <location>
        <begin position="297"/>
        <end position="501"/>
    </location>
</feature>
<evidence type="ECO:0000256" key="1">
    <source>
        <dbReference type="SAM" id="Phobius"/>
    </source>
</evidence>
<sequence length="658" mass="73718">MKRVLRFLVYLVGFLLFAFPVIANDLLVHTRQMRFTLEYITMAINERDAASSVEISQRELHVANTAITIAAVVAVAFSLVAALWIDLSRWNPLRFLSKRKLQTHEQTYTLAATPDAEAPSAYTSLELGTSTGHQEEKMSWFAVKMDKLKQTSKRSVIASVVLVLLVFLALPAFLIALTQCGVTPAIAGVALNTSVSELFRMIVKQELLPVHASGDIESADIYLDASTEEYSLFEADMLFRRTIGFKGDLAFNVTVDPSNPPKSSCSSSSPSGITIPKSILFGQLPLDSATKASTTGGRKSVKLSGMPQFFKAKGYESTFAGGCRTDYDQWNRFLPSHGFDEVLDVKDFKKLAEKDLGIDPQDWALPKHGGKGRAMSYWGVHDDVALEVLGNILTNKTDEQRARMRKNESKKPFFINHYTISSHMPFKDRPLWYDDDYRKPDFRPLYQHEAYNALVKRYLEMHYFTDLALGKFLDRMEQHGVLNNTIVVIVGDHGQGQENGLDVPESREISATRVAAAIIAEGRLGKYAGMLFDDATEQYDLLNTLADIVGVPSEGFLQHGAGRSLKRKVPFGERVVWSNNPTRKMSVVRGHEWLQYDAVSNAVALHNADADHNMKYNLYSSLSKDEQARRLGLRDAGRELNAYYKERWDKKCLLQAGC</sequence>
<evidence type="ECO:0000313" key="3">
    <source>
        <dbReference type="EnsemblProtists" id="PYU1_T011190"/>
    </source>
</evidence>
<dbReference type="AlphaFoldDB" id="K3X1U1"/>
<dbReference type="VEuPathDB" id="FungiDB:PYU1_G011165"/>
<feature type="transmembrane region" description="Helical" evidence="1">
    <location>
        <begin position="66"/>
        <end position="85"/>
    </location>
</feature>
<dbReference type="OMA" id="LRYDRYS"/>
<proteinExistence type="predicted"/>
<keyword evidence="1" id="KW-0812">Transmembrane</keyword>
<keyword evidence="1" id="KW-0472">Membrane</keyword>
<dbReference type="Proteomes" id="UP000019132">
    <property type="component" value="Unassembled WGS sequence"/>
</dbReference>
<reference evidence="4" key="1">
    <citation type="journal article" date="2010" name="Genome Biol.">
        <title>Genome sequence of the necrotrophic plant pathogen Pythium ultimum reveals original pathogenicity mechanisms and effector repertoire.</title>
        <authorList>
            <person name="Levesque C.A."/>
            <person name="Brouwer H."/>
            <person name="Cano L."/>
            <person name="Hamilton J.P."/>
            <person name="Holt C."/>
            <person name="Huitema E."/>
            <person name="Raffaele S."/>
            <person name="Robideau G.P."/>
            <person name="Thines M."/>
            <person name="Win J."/>
            <person name="Zerillo M.M."/>
            <person name="Beakes G.W."/>
            <person name="Boore J.L."/>
            <person name="Busam D."/>
            <person name="Dumas B."/>
            <person name="Ferriera S."/>
            <person name="Fuerstenberg S.I."/>
            <person name="Gachon C.M."/>
            <person name="Gaulin E."/>
            <person name="Govers F."/>
            <person name="Grenville-Briggs L."/>
            <person name="Horner N."/>
            <person name="Hostetler J."/>
            <person name="Jiang R.H."/>
            <person name="Johnson J."/>
            <person name="Krajaejun T."/>
            <person name="Lin H."/>
            <person name="Meijer H.J."/>
            <person name="Moore B."/>
            <person name="Morris P."/>
            <person name="Phuntmart V."/>
            <person name="Puiu D."/>
            <person name="Shetty J."/>
            <person name="Stajich J.E."/>
            <person name="Tripathy S."/>
            <person name="Wawra S."/>
            <person name="van West P."/>
            <person name="Whitty B.R."/>
            <person name="Coutinho P.M."/>
            <person name="Henrissat B."/>
            <person name="Martin F."/>
            <person name="Thomas P.D."/>
            <person name="Tyler B.M."/>
            <person name="De Vries R.P."/>
            <person name="Kamoun S."/>
            <person name="Yandell M."/>
            <person name="Tisserat N."/>
            <person name="Buell C.R."/>
        </authorList>
    </citation>
    <scope>NUCLEOTIDE SEQUENCE</scope>
    <source>
        <strain evidence="4">DAOM:BR144</strain>
    </source>
</reference>
<evidence type="ECO:0000259" key="2">
    <source>
        <dbReference type="Pfam" id="PF00884"/>
    </source>
</evidence>
<dbReference type="SUPFAM" id="SSF53649">
    <property type="entry name" value="Alkaline phosphatase-like"/>
    <property type="match status" value="1"/>
</dbReference>
<dbReference type="EnsemblProtists" id="PYU1_T011190">
    <property type="protein sequence ID" value="PYU1_T011190"/>
    <property type="gene ID" value="PYU1_G011165"/>
</dbReference>
<accession>K3X1U1</accession>
<reference evidence="3" key="3">
    <citation type="submission" date="2015-02" db="UniProtKB">
        <authorList>
            <consortium name="EnsemblProtists"/>
        </authorList>
    </citation>
    <scope>IDENTIFICATION</scope>
    <source>
        <strain evidence="3">DAOM BR144</strain>
    </source>
</reference>
<organism evidence="3 4">
    <name type="scientific">Globisporangium ultimum (strain ATCC 200006 / CBS 805.95 / DAOM BR144)</name>
    <name type="common">Pythium ultimum</name>
    <dbReference type="NCBI Taxonomy" id="431595"/>
    <lineage>
        <taxon>Eukaryota</taxon>
        <taxon>Sar</taxon>
        <taxon>Stramenopiles</taxon>
        <taxon>Oomycota</taxon>
        <taxon>Peronosporomycetes</taxon>
        <taxon>Pythiales</taxon>
        <taxon>Pythiaceae</taxon>
        <taxon>Globisporangium</taxon>
    </lineage>
</organism>
<keyword evidence="4" id="KW-1185">Reference proteome</keyword>
<dbReference type="InterPro" id="IPR000917">
    <property type="entry name" value="Sulfatase_N"/>
</dbReference>
<dbReference type="InterPro" id="IPR052701">
    <property type="entry name" value="GAG_Ulvan_Degrading_Sulfatases"/>
</dbReference>
<evidence type="ECO:0000313" key="4">
    <source>
        <dbReference type="Proteomes" id="UP000019132"/>
    </source>
</evidence>
<dbReference type="Gene3D" id="3.40.720.10">
    <property type="entry name" value="Alkaline Phosphatase, subunit A"/>
    <property type="match status" value="1"/>
</dbReference>
<name>K3X1U1_GLOUD</name>
<dbReference type="InParanoid" id="K3X1U1"/>
<dbReference type="STRING" id="431595.K3X1U1"/>
<dbReference type="HOGENOM" id="CLU_009197_0_0_1"/>
<dbReference type="PANTHER" id="PTHR43751:SF3">
    <property type="entry name" value="SULFATASE N-TERMINAL DOMAIN-CONTAINING PROTEIN"/>
    <property type="match status" value="1"/>
</dbReference>
<feature type="transmembrane region" description="Helical" evidence="1">
    <location>
        <begin position="155"/>
        <end position="177"/>
    </location>
</feature>
<dbReference type="Pfam" id="PF00884">
    <property type="entry name" value="Sulfatase"/>
    <property type="match status" value="1"/>
</dbReference>
<keyword evidence="1" id="KW-1133">Transmembrane helix</keyword>
<dbReference type="InterPro" id="IPR017850">
    <property type="entry name" value="Alkaline_phosphatase_core_sf"/>
</dbReference>
<reference evidence="4" key="2">
    <citation type="submission" date="2010-04" db="EMBL/GenBank/DDBJ databases">
        <authorList>
            <person name="Buell R."/>
            <person name="Hamilton J."/>
            <person name="Hostetler J."/>
        </authorList>
    </citation>
    <scope>NUCLEOTIDE SEQUENCE [LARGE SCALE GENOMIC DNA]</scope>
    <source>
        <strain evidence="4">DAOM:BR144</strain>
    </source>
</reference>